<dbReference type="NCBIfam" id="NF002139">
    <property type="entry name" value="PRK00977.1-3"/>
    <property type="match status" value="1"/>
</dbReference>
<dbReference type="InterPro" id="IPR037004">
    <property type="entry name" value="Exonuc_VII_ssu_sf"/>
</dbReference>
<dbReference type="EMBL" id="DQHO01000031">
    <property type="protein sequence ID" value="HCS94009.1"/>
    <property type="molecule type" value="Genomic_DNA"/>
</dbReference>
<protein>
    <recommendedName>
        <fullName evidence="6">Exodeoxyribonuclease 7 small subunit</fullName>
        <ecNumber evidence="6">3.1.11.6</ecNumber>
    </recommendedName>
    <alternativeName>
        <fullName evidence="6">Exodeoxyribonuclease VII small subunit</fullName>
        <shortName evidence="6">Exonuclease VII small subunit</shortName>
    </alternativeName>
</protein>
<dbReference type="GO" id="GO:0006308">
    <property type="term" value="P:DNA catabolic process"/>
    <property type="evidence" value="ECO:0007669"/>
    <property type="project" value="UniProtKB-UniRule"/>
</dbReference>
<comment type="similarity">
    <text evidence="1 6">Belongs to the XseB family.</text>
</comment>
<keyword evidence="5 6" id="KW-0269">Exonuclease</keyword>
<dbReference type="RefSeq" id="WP_022795848.1">
    <property type="nucleotide sequence ID" value="NZ_JBQDSL010000001.1"/>
</dbReference>
<dbReference type="PIRSF" id="PIRSF006488">
    <property type="entry name" value="Exonuc_VII_S"/>
    <property type="match status" value="1"/>
</dbReference>
<evidence type="ECO:0000256" key="6">
    <source>
        <dbReference type="HAMAP-Rule" id="MF_00337"/>
    </source>
</evidence>
<dbReference type="PANTHER" id="PTHR34137:SF1">
    <property type="entry name" value="EXODEOXYRIBONUCLEASE 7 SMALL SUBUNIT"/>
    <property type="match status" value="1"/>
</dbReference>
<accession>A0A3D4S5B4</accession>
<evidence type="ECO:0000313" key="7">
    <source>
        <dbReference type="EMBL" id="HCS94009.1"/>
    </source>
</evidence>
<dbReference type="Pfam" id="PF02609">
    <property type="entry name" value="Exonuc_VII_S"/>
    <property type="match status" value="1"/>
</dbReference>
<dbReference type="PANTHER" id="PTHR34137">
    <property type="entry name" value="EXODEOXYRIBONUCLEASE 7 SMALL SUBUNIT"/>
    <property type="match status" value="1"/>
</dbReference>
<proteinExistence type="inferred from homology"/>
<dbReference type="Gene3D" id="1.10.287.1040">
    <property type="entry name" value="Exonuclease VII, small subunit"/>
    <property type="match status" value="1"/>
</dbReference>
<comment type="catalytic activity">
    <reaction evidence="6">
        <text>Exonucleolytic cleavage in either 5'- to 3'- or 3'- to 5'-direction to yield nucleoside 5'-phosphates.</text>
        <dbReference type="EC" id="3.1.11.6"/>
    </reaction>
</comment>
<dbReference type="InterPro" id="IPR003761">
    <property type="entry name" value="Exonuc_VII_S"/>
</dbReference>
<evidence type="ECO:0000313" key="8">
    <source>
        <dbReference type="Proteomes" id="UP000262195"/>
    </source>
</evidence>
<evidence type="ECO:0000256" key="2">
    <source>
        <dbReference type="ARBA" id="ARBA00022490"/>
    </source>
</evidence>
<comment type="function">
    <text evidence="6">Bidirectionally degrades single-stranded DNA into large acid-insoluble oligonucleotides, which are then degraded further into small acid-soluble oligonucleotides.</text>
</comment>
<comment type="subunit">
    <text evidence="6">Heterooligomer composed of large and small subunits.</text>
</comment>
<dbReference type="NCBIfam" id="NF002138">
    <property type="entry name" value="PRK00977.1-2"/>
    <property type="match status" value="1"/>
</dbReference>
<dbReference type="GO" id="GO:0009318">
    <property type="term" value="C:exodeoxyribonuclease VII complex"/>
    <property type="evidence" value="ECO:0007669"/>
    <property type="project" value="UniProtKB-UniRule"/>
</dbReference>
<name>A0A3D4S5B4_9ENTE</name>
<keyword evidence="4 6" id="KW-0378">Hydrolase</keyword>
<dbReference type="EC" id="3.1.11.6" evidence="6"/>
<comment type="caution">
    <text evidence="7">The sequence shown here is derived from an EMBL/GenBank/DDBJ whole genome shotgun (WGS) entry which is preliminary data.</text>
</comment>
<dbReference type="SUPFAM" id="SSF116842">
    <property type="entry name" value="XseB-like"/>
    <property type="match status" value="1"/>
</dbReference>
<gene>
    <name evidence="6 7" type="primary">xseB</name>
    <name evidence="7" type="ORF">DIW15_04815</name>
</gene>
<organism evidence="7 8">
    <name type="scientific">Bavariicoccus seileri</name>
    <dbReference type="NCBI Taxonomy" id="549685"/>
    <lineage>
        <taxon>Bacteria</taxon>
        <taxon>Bacillati</taxon>
        <taxon>Bacillota</taxon>
        <taxon>Bacilli</taxon>
        <taxon>Lactobacillales</taxon>
        <taxon>Enterococcaceae</taxon>
        <taxon>Bavariicoccus</taxon>
    </lineage>
</organism>
<keyword evidence="3 6" id="KW-0540">Nuclease</keyword>
<dbReference type="STRING" id="1121105.GCA_000421665_00564"/>
<keyword evidence="2 6" id="KW-0963">Cytoplasm</keyword>
<dbReference type="NCBIfam" id="NF002140">
    <property type="entry name" value="PRK00977.1-4"/>
    <property type="match status" value="1"/>
</dbReference>
<evidence type="ECO:0000256" key="1">
    <source>
        <dbReference type="ARBA" id="ARBA00009998"/>
    </source>
</evidence>
<dbReference type="NCBIfam" id="TIGR01280">
    <property type="entry name" value="xseB"/>
    <property type="match status" value="1"/>
</dbReference>
<dbReference type="Proteomes" id="UP000262195">
    <property type="component" value="Unassembled WGS sequence"/>
</dbReference>
<sequence>MTETKKPQSFEDAMAQLEIIVKKLENGDIPLEESIKTYERGMSLSQYCKKQLDDAETKVAKLMKQDGTTETLEP</sequence>
<dbReference type="HAMAP" id="MF_00337">
    <property type="entry name" value="Exonuc_7_S"/>
    <property type="match status" value="1"/>
</dbReference>
<comment type="subcellular location">
    <subcellularLocation>
        <location evidence="6">Cytoplasm</location>
    </subcellularLocation>
</comment>
<evidence type="ECO:0000256" key="3">
    <source>
        <dbReference type="ARBA" id="ARBA00022722"/>
    </source>
</evidence>
<evidence type="ECO:0000256" key="4">
    <source>
        <dbReference type="ARBA" id="ARBA00022801"/>
    </source>
</evidence>
<reference evidence="7 8" key="1">
    <citation type="journal article" date="2018" name="Nat. Biotechnol.">
        <title>A standardized bacterial taxonomy based on genome phylogeny substantially revises the tree of life.</title>
        <authorList>
            <person name="Parks D.H."/>
            <person name="Chuvochina M."/>
            <person name="Waite D.W."/>
            <person name="Rinke C."/>
            <person name="Skarshewski A."/>
            <person name="Chaumeil P.A."/>
            <person name="Hugenholtz P."/>
        </authorList>
    </citation>
    <scope>NUCLEOTIDE SEQUENCE [LARGE SCALE GENOMIC DNA]</scope>
    <source>
        <strain evidence="7">UBA11306</strain>
    </source>
</reference>
<dbReference type="AlphaFoldDB" id="A0A3D4S5B4"/>
<evidence type="ECO:0000256" key="5">
    <source>
        <dbReference type="ARBA" id="ARBA00022839"/>
    </source>
</evidence>
<dbReference type="GO" id="GO:0008855">
    <property type="term" value="F:exodeoxyribonuclease VII activity"/>
    <property type="evidence" value="ECO:0007669"/>
    <property type="project" value="UniProtKB-UniRule"/>
</dbReference>
<dbReference type="GO" id="GO:0005829">
    <property type="term" value="C:cytosol"/>
    <property type="evidence" value="ECO:0007669"/>
    <property type="project" value="TreeGrafter"/>
</dbReference>